<name>A0ABD3EJ50_9LAMI</name>
<dbReference type="InterPro" id="IPR012675">
    <property type="entry name" value="Beta-grasp_dom_sf"/>
</dbReference>
<keyword evidence="1" id="KW-0560">Oxidoreductase</keyword>
<dbReference type="EMBL" id="JAVIJP010000005">
    <property type="protein sequence ID" value="KAL3653259.1"/>
    <property type="molecule type" value="Genomic_DNA"/>
</dbReference>
<comment type="caution">
    <text evidence="1">The sequence shown here is derived from an EMBL/GenBank/DDBJ whole genome shotgun (WGS) entry which is preliminary data.</text>
</comment>
<sequence>METTQNSSCPLLVFYVNGERFEVGPQVDPSITLLQFLRSNTRFKSVKLSCGEVFSYSVN</sequence>
<keyword evidence="2" id="KW-1185">Reference proteome</keyword>
<proteinExistence type="predicted"/>
<accession>A0ABD3EJ50</accession>
<gene>
    <name evidence="1" type="primary">AAO3_3</name>
    <name evidence="1" type="ORF">CASFOL_002940</name>
</gene>
<dbReference type="EC" id="1.2.-.-" evidence="1"/>
<dbReference type="GO" id="GO:0016491">
    <property type="term" value="F:oxidoreductase activity"/>
    <property type="evidence" value="ECO:0007669"/>
    <property type="project" value="UniProtKB-KW"/>
</dbReference>
<reference evidence="2" key="1">
    <citation type="journal article" date="2024" name="IScience">
        <title>Strigolactones Initiate the Formation of Haustorium-like Structures in Castilleja.</title>
        <authorList>
            <person name="Buerger M."/>
            <person name="Peterson D."/>
            <person name="Chory J."/>
        </authorList>
    </citation>
    <scope>NUCLEOTIDE SEQUENCE [LARGE SCALE GENOMIC DNA]</scope>
</reference>
<protein>
    <submittedName>
        <fullName evidence="1">Aryl-alcohol oxidase 3</fullName>
        <ecNumber evidence="1">1.2.-.-</ecNumber>
    </submittedName>
</protein>
<dbReference type="Gene3D" id="3.10.20.30">
    <property type="match status" value="1"/>
</dbReference>
<evidence type="ECO:0000313" key="2">
    <source>
        <dbReference type="Proteomes" id="UP001632038"/>
    </source>
</evidence>
<dbReference type="Proteomes" id="UP001632038">
    <property type="component" value="Unassembled WGS sequence"/>
</dbReference>
<dbReference type="AlphaFoldDB" id="A0ABD3EJ50"/>
<evidence type="ECO:0000313" key="1">
    <source>
        <dbReference type="EMBL" id="KAL3653259.1"/>
    </source>
</evidence>
<organism evidence="1 2">
    <name type="scientific">Castilleja foliolosa</name>
    <dbReference type="NCBI Taxonomy" id="1961234"/>
    <lineage>
        <taxon>Eukaryota</taxon>
        <taxon>Viridiplantae</taxon>
        <taxon>Streptophyta</taxon>
        <taxon>Embryophyta</taxon>
        <taxon>Tracheophyta</taxon>
        <taxon>Spermatophyta</taxon>
        <taxon>Magnoliopsida</taxon>
        <taxon>eudicotyledons</taxon>
        <taxon>Gunneridae</taxon>
        <taxon>Pentapetalae</taxon>
        <taxon>asterids</taxon>
        <taxon>lamiids</taxon>
        <taxon>Lamiales</taxon>
        <taxon>Orobanchaceae</taxon>
        <taxon>Pedicularideae</taxon>
        <taxon>Castillejinae</taxon>
        <taxon>Castilleja</taxon>
    </lineage>
</organism>